<sequence>MRTTTRELLIQVSACLSLLCGVSEGEPVAGPFRVILDHVERCPAELLDEPFSLTIKSMRDRRDLDMFHLTVNASWISNFTDDLIGQLRFSSWSARGGWKENANVMNFKRLCTSLRTYVPQLWNTIRQYTPQPDCPLSPGSLYIPTMVADFSVKQVPAYFYGKWRIDIRALKPQSRRCIACGRMFAATVPLTSGKG</sequence>
<reference evidence="2" key="1">
    <citation type="submission" date="2022-12" db="EMBL/GenBank/DDBJ databases">
        <title>Chromosome-level genome assembly of the bean flower thrips Megalurothrips usitatus.</title>
        <authorList>
            <person name="Ma L."/>
            <person name="Liu Q."/>
            <person name="Li H."/>
            <person name="Cai W."/>
        </authorList>
    </citation>
    <scope>NUCLEOTIDE SEQUENCE</scope>
    <source>
        <strain evidence="2">Cailab_2022a</strain>
    </source>
</reference>
<dbReference type="EMBL" id="JAPTSV010000016">
    <property type="protein sequence ID" value="KAJ1519764.1"/>
    <property type="molecule type" value="Genomic_DNA"/>
</dbReference>
<name>A0AAV7X716_9NEOP</name>
<feature type="signal peptide" evidence="1">
    <location>
        <begin position="1"/>
        <end position="25"/>
    </location>
</feature>
<accession>A0AAV7X716</accession>
<protein>
    <submittedName>
        <fullName evidence="2">Uncharacterized protein</fullName>
    </submittedName>
</protein>
<evidence type="ECO:0000313" key="2">
    <source>
        <dbReference type="EMBL" id="KAJ1519764.1"/>
    </source>
</evidence>
<gene>
    <name evidence="2" type="ORF">ONE63_005020</name>
</gene>
<organism evidence="2 3">
    <name type="scientific">Megalurothrips usitatus</name>
    <name type="common">bean blossom thrips</name>
    <dbReference type="NCBI Taxonomy" id="439358"/>
    <lineage>
        <taxon>Eukaryota</taxon>
        <taxon>Metazoa</taxon>
        <taxon>Ecdysozoa</taxon>
        <taxon>Arthropoda</taxon>
        <taxon>Hexapoda</taxon>
        <taxon>Insecta</taxon>
        <taxon>Pterygota</taxon>
        <taxon>Neoptera</taxon>
        <taxon>Paraneoptera</taxon>
        <taxon>Thysanoptera</taxon>
        <taxon>Terebrantia</taxon>
        <taxon>Thripoidea</taxon>
        <taxon>Thripidae</taxon>
        <taxon>Megalurothrips</taxon>
    </lineage>
</organism>
<feature type="chain" id="PRO_5043642037" evidence="1">
    <location>
        <begin position="26"/>
        <end position="195"/>
    </location>
</feature>
<keyword evidence="1" id="KW-0732">Signal</keyword>
<proteinExistence type="predicted"/>
<keyword evidence="3" id="KW-1185">Reference proteome</keyword>
<comment type="caution">
    <text evidence="2">The sequence shown here is derived from an EMBL/GenBank/DDBJ whole genome shotgun (WGS) entry which is preliminary data.</text>
</comment>
<dbReference type="Proteomes" id="UP001075354">
    <property type="component" value="Chromosome 16"/>
</dbReference>
<dbReference type="AlphaFoldDB" id="A0AAV7X716"/>
<evidence type="ECO:0000256" key="1">
    <source>
        <dbReference type="SAM" id="SignalP"/>
    </source>
</evidence>
<evidence type="ECO:0000313" key="3">
    <source>
        <dbReference type="Proteomes" id="UP001075354"/>
    </source>
</evidence>